<dbReference type="PROSITE" id="PS51755">
    <property type="entry name" value="OMPR_PHOB"/>
    <property type="match status" value="1"/>
</dbReference>
<dbReference type="Pfam" id="PF00072">
    <property type="entry name" value="Response_reg"/>
    <property type="match status" value="1"/>
</dbReference>
<dbReference type="PANTHER" id="PTHR48111">
    <property type="entry name" value="REGULATOR OF RPOS"/>
    <property type="match status" value="1"/>
</dbReference>
<organism evidence="12 13">
    <name type="scientific">Alkalimarinus alittae</name>
    <dbReference type="NCBI Taxonomy" id="2961619"/>
    <lineage>
        <taxon>Bacteria</taxon>
        <taxon>Pseudomonadati</taxon>
        <taxon>Pseudomonadota</taxon>
        <taxon>Gammaproteobacteria</taxon>
        <taxon>Alteromonadales</taxon>
        <taxon>Alteromonadaceae</taxon>
        <taxon>Alkalimarinus</taxon>
    </lineage>
</organism>
<evidence type="ECO:0000313" key="12">
    <source>
        <dbReference type="EMBL" id="UZE97067.1"/>
    </source>
</evidence>
<dbReference type="SUPFAM" id="SSF52172">
    <property type="entry name" value="CheY-like"/>
    <property type="match status" value="1"/>
</dbReference>
<dbReference type="InterPro" id="IPR001867">
    <property type="entry name" value="OmpR/PhoB-type_DNA-bd"/>
</dbReference>
<keyword evidence="13" id="KW-1185">Reference proteome</keyword>
<dbReference type="PANTHER" id="PTHR48111:SF39">
    <property type="entry name" value="TRANSCRIPTIONAL REGULATORY PROTEIN CPXR"/>
    <property type="match status" value="1"/>
</dbReference>
<feature type="DNA-binding region" description="OmpR/PhoB-type" evidence="9">
    <location>
        <begin position="135"/>
        <end position="233"/>
    </location>
</feature>
<dbReference type="Gene3D" id="1.10.10.10">
    <property type="entry name" value="Winged helix-like DNA-binding domain superfamily/Winged helix DNA-binding domain"/>
    <property type="match status" value="1"/>
</dbReference>
<dbReference type="PROSITE" id="PS50110">
    <property type="entry name" value="RESPONSE_REGULATORY"/>
    <property type="match status" value="1"/>
</dbReference>
<dbReference type="InterPro" id="IPR036388">
    <property type="entry name" value="WH-like_DNA-bd_sf"/>
</dbReference>
<dbReference type="EMBL" id="CP100390">
    <property type="protein sequence ID" value="UZE97067.1"/>
    <property type="molecule type" value="Genomic_DNA"/>
</dbReference>
<evidence type="ECO:0000256" key="7">
    <source>
        <dbReference type="ARBA" id="ARBA00023163"/>
    </source>
</evidence>
<dbReference type="Proteomes" id="UP001163739">
    <property type="component" value="Chromosome"/>
</dbReference>
<evidence type="ECO:0000259" key="11">
    <source>
        <dbReference type="PROSITE" id="PS51755"/>
    </source>
</evidence>
<protein>
    <submittedName>
        <fullName evidence="12">Response regulator transcription factor</fullName>
    </submittedName>
</protein>
<evidence type="ECO:0000313" key="13">
    <source>
        <dbReference type="Proteomes" id="UP001163739"/>
    </source>
</evidence>
<keyword evidence="6 9" id="KW-0238">DNA-binding</keyword>
<dbReference type="InterPro" id="IPR039420">
    <property type="entry name" value="WalR-like"/>
</dbReference>
<evidence type="ECO:0000256" key="3">
    <source>
        <dbReference type="ARBA" id="ARBA00022553"/>
    </source>
</evidence>
<feature type="modified residue" description="4-aspartylphosphate" evidence="8">
    <location>
        <position position="58"/>
    </location>
</feature>
<evidence type="ECO:0000256" key="1">
    <source>
        <dbReference type="ARBA" id="ARBA00004496"/>
    </source>
</evidence>
<evidence type="ECO:0000256" key="9">
    <source>
        <dbReference type="PROSITE-ProRule" id="PRU01091"/>
    </source>
</evidence>
<dbReference type="SMART" id="SM00448">
    <property type="entry name" value="REC"/>
    <property type="match status" value="1"/>
</dbReference>
<keyword evidence="2" id="KW-0963">Cytoplasm</keyword>
<keyword evidence="4" id="KW-0902">Two-component regulatory system</keyword>
<dbReference type="CDD" id="cd00383">
    <property type="entry name" value="trans_reg_C"/>
    <property type="match status" value="1"/>
</dbReference>
<dbReference type="SMART" id="SM00862">
    <property type="entry name" value="Trans_reg_C"/>
    <property type="match status" value="1"/>
</dbReference>
<keyword evidence="5" id="KW-0805">Transcription regulation</keyword>
<reference evidence="12" key="1">
    <citation type="submission" date="2022-06" db="EMBL/GenBank/DDBJ databases">
        <title>Alkalimarinus sp. nov., isolated from gut of a Alitta virens.</title>
        <authorList>
            <person name="Yang A.I."/>
            <person name="Shin N.-R."/>
        </authorList>
    </citation>
    <scope>NUCLEOTIDE SEQUENCE</scope>
    <source>
        <strain evidence="12">A2M4</strain>
    </source>
</reference>
<proteinExistence type="predicted"/>
<comment type="subcellular location">
    <subcellularLocation>
        <location evidence="1">Cytoplasm</location>
    </subcellularLocation>
</comment>
<evidence type="ECO:0000259" key="10">
    <source>
        <dbReference type="PROSITE" id="PS50110"/>
    </source>
</evidence>
<feature type="domain" description="Response regulatory" evidence="10">
    <location>
        <begin position="9"/>
        <end position="122"/>
    </location>
</feature>
<feature type="domain" description="OmpR/PhoB-type" evidence="11">
    <location>
        <begin position="135"/>
        <end position="233"/>
    </location>
</feature>
<dbReference type="Gene3D" id="6.10.250.690">
    <property type="match status" value="1"/>
</dbReference>
<dbReference type="InterPro" id="IPR001789">
    <property type="entry name" value="Sig_transdc_resp-reg_receiver"/>
</dbReference>
<dbReference type="InterPro" id="IPR011006">
    <property type="entry name" value="CheY-like_superfamily"/>
</dbReference>
<evidence type="ECO:0000256" key="6">
    <source>
        <dbReference type="ARBA" id="ARBA00023125"/>
    </source>
</evidence>
<evidence type="ECO:0000256" key="2">
    <source>
        <dbReference type="ARBA" id="ARBA00022490"/>
    </source>
</evidence>
<dbReference type="Gene3D" id="3.40.50.2300">
    <property type="match status" value="1"/>
</dbReference>
<evidence type="ECO:0000256" key="4">
    <source>
        <dbReference type="ARBA" id="ARBA00023012"/>
    </source>
</evidence>
<gene>
    <name evidence="12" type="ORF">NKI27_04775</name>
</gene>
<dbReference type="RefSeq" id="WP_265048548.1">
    <property type="nucleotide sequence ID" value="NZ_CP100390.1"/>
</dbReference>
<dbReference type="Pfam" id="PF00486">
    <property type="entry name" value="Trans_reg_C"/>
    <property type="match status" value="1"/>
</dbReference>
<accession>A0ABY6N504</accession>
<name>A0ABY6N504_9ALTE</name>
<evidence type="ECO:0000256" key="5">
    <source>
        <dbReference type="ARBA" id="ARBA00023015"/>
    </source>
</evidence>
<keyword evidence="7" id="KW-0804">Transcription</keyword>
<evidence type="ECO:0000256" key="8">
    <source>
        <dbReference type="PROSITE-ProRule" id="PRU00169"/>
    </source>
</evidence>
<sequence length="233" mass="26553">MIETKLSARILIIEDDNTLNRQVAELLIEKGHSIDQCYDGNNGLIAAVRQPFDLILLDVLLPGIDGFTLLNTFRKTHQTPVMMLTACGAEEERITGYSKGADDYLSKPFNTTELLLRIDALLRRTLKSKDSSTTRCELTIDSLHLNRQHLSVSVKEHPITMTPIQFKLLWMLATHQNEVLSKPYLYQLVLEREFSPYDRSLDMHLSRVRRKLTQAGIAADRLQTVHGKGYSFV</sequence>
<keyword evidence="3 8" id="KW-0597">Phosphoprotein</keyword>